<gene>
    <name evidence="1" type="ORF">O9G_001687</name>
</gene>
<dbReference type="AlphaFoldDB" id="A0A075AXI3"/>
<dbReference type="HOGENOM" id="CLU_1230515_0_0_1"/>
<proteinExistence type="predicted"/>
<sequence length="225" mass="26212">MQIIGLVLTLMIRSRSFKGIRRRDSTYSMNKKTMNNPEIINWLIEVPISSQLPLSLTMKKNIKVITSTELITIRNKQNGGRDNFFEINESMEDIKKKGIRILKETRVPIINGLNTVVSRLAIFPVPKKATLIKNMKNHEIRSIWGRRRLRPQLKYWFSKGRPALELKFCMVSDTIYKSKTFSIFTTGLKNDTASKFNVINHETESNIEDFLRNDQNDKMKHPKAK</sequence>
<evidence type="ECO:0000313" key="1">
    <source>
        <dbReference type="EMBL" id="EPZ34957.1"/>
    </source>
</evidence>
<reference evidence="1 2" key="1">
    <citation type="journal article" date="2013" name="Curr. Biol.">
        <title>Shared signatures of parasitism and phylogenomics unite Cryptomycota and microsporidia.</title>
        <authorList>
            <person name="James T.Y."/>
            <person name="Pelin A."/>
            <person name="Bonen L."/>
            <person name="Ahrendt S."/>
            <person name="Sain D."/>
            <person name="Corradi N."/>
            <person name="Stajich J.E."/>
        </authorList>
    </citation>
    <scope>NUCLEOTIDE SEQUENCE [LARGE SCALE GENOMIC DNA]</scope>
    <source>
        <strain evidence="1 2">CSF55</strain>
    </source>
</reference>
<organism evidence="1 2">
    <name type="scientific">Rozella allomycis (strain CSF55)</name>
    <dbReference type="NCBI Taxonomy" id="988480"/>
    <lineage>
        <taxon>Eukaryota</taxon>
        <taxon>Fungi</taxon>
        <taxon>Fungi incertae sedis</taxon>
        <taxon>Cryptomycota</taxon>
        <taxon>Cryptomycota incertae sedis</taxon>
        <taxon>Rozella</taxon>
    </lineage>
</organism>
<evidence type="ECO:0000313" key="2">
    <source>
        <dbReference type="Proteomes" id="UP000030755"/>
    </source>
</evidence>
<dbReference type="Proteomes" id="UP000030755">
    <property type="component" value="Unassembled WGS sequence"/>
</dbReference>
<dbReference type="EMBL" id="KE560903">
    <property type="protein sequence ID" value="EPZ34957.1"/>
    <property type="molecule type" value="Genomic_DNA"/>
</dbReference>
<accession>A0A075AXI3</accession>
<keyword evidence="2" id="KW-1185">Reference proteome</keyword>
<name>A0A075AXI3_ROZAC</name>
<protein>
    <submittedName>
        <fullName evidence="1">Uncharacterized protein</fullName>
    </submittedName>
</protein>